<dbReference type="Proteomes" id="UP000026915">
    <property type="component" value="Chromosome 10"/>
</dbReference>
<evidence type="ECO:0000313" key="2">
    <source>
        <dbReference type="EMBL" id="EOY19548.1"/>
    </source>
</evidence>
<name>A0A061FRK5_THECC</name>
<evidence type="ECO:0008006" key="4">
    <source>
        <dbReference type="Google" id="ProtNLM"/>
    </source>
</evidence>
<sequence length="460" mass="50684">MANILYDLMVHHNREVMATGTVGYLHYFTALYIKGGANEIHLYLNLILAIPLYTMDFRKCFASVNVRLDAAGGVSASDVNVNVGVVIGRGNGRGRGPSSPIDVDVSHKSSATSRDTDTGDLSSEDLDWMFETKNVQERSQSQGNFKDDIQKGRVINKSFKEIHYAPDENGKVVLVENMLFNSVYHFMEMMADYMVQEGIKLYRAKNEKTRFKAFCQGNGYEWMIHAALCLDRKIFKTKKVGNEHTCFKVENDAYKWLMEKPLTRWARHTLDPSVMTGHVTNNMAKSFNNWIRIPCKHPVACINQRRIEEGNLGKGHLDLVVLRERALSGAFSTKSLVIIKGHVLGFLWDIIERSSSKTLKSASRIASGSTSRITRAPSTSVQGRPINTTTTLGHGGVAGEHGGGGAAVATKEHGGAAQTAKSTSFTKRPSSVVAFARHATPTSSIMNFVNALFESGTEGT</sequence>
<organism evidence="2 3">
    <name type="scientific">Theobroma cacao</name>
    <name type="common">Cacao</name>
    <name type="synonym">Cocoa</name>
    <dbReference type="NCBI Taxonomy" id="3641"/>
    <lineage>
        <taxon>Eukaryota</taxon>
        <taxon>Viridiplantae</taxon>
        <taxon>Streptophyta</taxon>
        <taxon>Embryophyta</taxon>
        <taxon>Tracheophyta</taxon>
        <taxon>Spermatophyta</taxon>
        <taxon>Magnoliopsida</taxon>
        <taxon>eudicotyledons</taxon>
        <taxon>Gunneridae</taxon>
        <taxon>Pentapetalae</taxon>
        <taxon>rosids</taxon>
        <taxon>malvids</taxon>
        <taxon>Malvales</taxon>
        <taxon>Malvaceae</taxon>
        <taxon>Byttnerioideae</taxon>
        <taxon>Theobroma</taxon>
    </lineage>
</organism>
<accession>A0A061FRK5</accession>
<dbReference type="Gramene" id="EOY19548">
    <property type="protein sequence ID" value="EOY19548"/>
    <property type="gene ID" value="TCM_044680"/>
</dbReference>
<feature type="compositionally biased region" description="Polar residues" evidence="1">
    <location>
        <begin position="370"/>
        <end position="392"/>
    </location>
</feature>
<gene>
    <name evidence="2" type="ORF">TCM_044680</name>
</gene>
<feature type="compositionally biased region" description="Gly residues" evidence="1">
    <location>
        <begin position="393"/>
        <end position="406"/>
    </location>
</feature>
<feature type="region of interest" description="Disordered" evidence="1">
    <location>
        <begin position="370"/>
        <end position="423"/>
    </location>
</feature>
<evidence type="ECO:0000313" key="3">
    <source>
        <dbReference type="Proteomes" id="UP000026915"/>
    </source>
</evidence>
<protein>
    <recommendedName>
        <fullName evidence="4">Transposase MuDR plant domain-containing protein</fullName>
    </recommendedName>
</protein>
<keyword evidence="3" id="KW-1185">Reference proteome</keyword>
<dbReference type="InParanoid" id="A0A061FRK5"/>
<dbReference type="EMBL" id="CM001888">
    <property type="protein sequence ID" value="EOY19548.1"/>
    <property type="molecule type" value="Genomic_DNA"/>
</dbReference>
<dbReference type="HOGENOM" id="CLU_595045_0_0_1"/>
<dbReference type="AlphaFoldDB" id="A0A061FRK5"/>
<proteinExistence type="predicted"/>
<feature type="region of interest" description="Disordered" evidence="1">
    <location>
        <begin position="91"/>
        <end position="123"/>
    </location>
</feature>
<reference evidence="2 3" key="1">
    <citation type="journal article" date="2013" name="Genome Biol.">
        <title>The genome sequence of the most widely cultivated cacao type and its use to identify candidate genes regulating pod color.</title>
        <authorList>
            <person name="Motamayor J.C."/>
            <person name="Mockaitis K."/>
            <person name="Schmutz J."/>
            <person name="Haiminen N."/>
            <person name="Iii D.L."/>
            <person name="Cornejo O."/>
            <person name="Findley S.D."/>
            <person name="Zheng P."/>
            <person name="Utro F."/>
            <person name="Royaert S."/>
            <person name="Saski C."/>
            <person name="Jenkins J."/>
            <person name="Podicheti R."/>
            <person name="Zhao M."/>
            <person name="Scheffler B.E."/>
            <person name="Stack J.C."/>
            <person name="Feltus F.A."/>
            <person name="Mustiga G.M."/>
            <person name="Amores F."/>
            <person name="Phillips W."/>
            <person name="Marelli J.P."/>
            <person name="May G.D."/>
            <person name="Shapiro H."/>
            <person name="Ma J."/>
            <person name="Bustamante C.D."/>
            <person name="Schnell R.J."/>
            <person name="Main D."/>
            <person name="Gilbert D."/>
            <person name="Parida L."/>
            <person name="Kuhn D.N."/>
        </authorList>
    </citation>
    <scope>NUCLEOTIDE SEQUENCE [LARGE SCALE GENOMIC DNA]</scope>
    <source>
        <strain evidence="3">cv. Matina 1-6</strain>
    </source>
</reference>
<evidence type="ECO:0000256" key="1">
    <source>
        <dbReference type="SAM" id="MobiDB-lite"/>
    </source>
</evidence>